<dbReference type="VEuPathDB" id="FungiDB:PYU1_G014864"/>
<dbReference type="HOGENOM" id="CLU_2390878_0_0_1"/>
<dbReference type="InParanoid" id="K3XCE6"/>
<dbReference type="AlphaFoldDB" id="K3XCE6"/>
<reference evidence="2" key="1">
    <citation type="journal article" date="2010" name="Genome Biol.">
        <title>Genome sequence of the necrotrophic plant pathogen Pythium ultimum reveals original pathogenicity mechanisms and effector repertoire.</title>
        <authorList>
            <person name="Levesque C.A."/>
            <person name="Brouwer H."/>
            <person name="Cano L."/>
            <person name="Hamilton J.P."/>
            <person name="Holt C."/>
            <person name="Huitema E."/>
            <person name="Raffaele S."/>
            <person name="Robideau G.P."/>
            <person name="Thines M."/>
            <person name="Win J."/>
            <person name="Zerillo M.M."/>
            <person name="Beakes G.W."/>
            <person name="Boore J.L."/>
            <person name="Busam D."/>
            <person name="Dumas B."/>
            <person name="Ferriera S."/>
            <person name="Fuerstenberg S.I."/>
            <person name="Gachon C.M."/>
            <person name="Gaulin E."/>
            <person name="Govers F."/>
            <person name="Grenville-Briggs L."/>
            <person name="Horner N."/>
            <person name="Hostetler J."/>
            <person name="Jiang R.H."/>
            <person name="Johnson J."/>
            <person name="Krajaejun T."/>
            <person name="Lin H."/>
            <person name="Meijer H.J."/>
            <person name="Moore B."/>
            <person name="Morris P."/>
            <person name="Phuntmart V."/>
            <person name="Puiu D."/>
            <person name="Shetty J."/>
            <person name="Stajich J.E."/>
            <person name="Tripathy S."/>
            <person name="Wawra S."/>
            <person name="van West P."/>
            <person name="Whitty B.R."/>
            <person name="Coutinho P.M."/>
            <person name="Henrissat B."/>
            <person name="Martin F."/>
            <person name="Thomas P.D."/>
            <person name="Tyler B.M."/>
            <person name="De Vries R.P."/>
            <person name="Kamoun S."/>
            <person name="Yandell M."/>
            <person name="Tisserat N."/>
            <person name="Buell C.R."/>
        </authorList>
    </citation>
    <scope>NUCLEOTIDE SEQUENCE</scope>
    <source>
        <strain evidence="2">DAOM:BR144</strain>
    </source>
</reference>
<dbReference type="EnsemblProtists" id="PYU1_T014895">
    <property type="protein sequence ID" value="PYU1_T014895"/>
    <property type="gene ID" value="PYU1_G014864"/>
</dbReference>
<dbReference type="EMBL" id="GL376591">
    <property type="status" value="NOT_ANNOTATED_CDS"/>
    <property type="molecule type" value="Genomic_DNA"/>
</dbReference>
<evidence type="ECO:0000313" key="2">
    <source>
        <dbReference type="Proteomes" id="UP000019132"/>
    </source>
</evidence>
<dbReference type="STRING" id="431595.K3XCE6"/>
<protein>
    <submittedName>
        <fullName evidence="1">Uncharacterized protein</fullName>
    </submittedName>
</protein>
<proteinExistence type="predicted"/>
<organism evidence="1 2">
    <name type="scientific">Globisporangium ultimum (strain ATCC 200006 / CBS 805.95 / DAOM BR144)</name>
    <name type="common">Pythium ultimum</name>
    <dbReference type="NCBI Taxonomy" id="431595"/>
    <lineage>
        <taxon>Eukaryota</taxon>
        <taxon>Sar</taxon>
        <taxon>Stramenopiles</taxon>
        <taxon>Oomycota</taxon>
        <taxon>Peronosporomycetes</taxon>
        <taxon>Pythiales</taxon>
        <taxon>Pythiaceae</taxon>
        <taxon>Globisporangium</taxon>
    </lineage>
</organism>
<dbReference type="Proteomes" id="UP000019132">
    <property type="component" value="Unassembled WGS sequence"/>
</dbReference>
<accession>K3XCE6</accession>
<reference evidence="1" key="3">
    <citation type="submission" date="2015-02" db="UniProtKB">
        <authorList>
            <consortium name="EnsemblProtists"/>
        </authorList>
    </citation>
    <scope>IDENTIFICATION</scope>
    <source>
        <strain evidence="1">DAOM BR144</strain>
    </source>
</reference>
<name>K3XCE6_GLOUD</name>
<evidence type="ECO:0000313" key="1">
    <source>
        <dbReference type="EnsemblProtists" id="PYU1_T014895"/>
    </source>
</evidence>
<reference evidence="2" key="2">
    <citation type="submission" date="2010-04" db="EMBL/GenBank/DDBJ databases">
        <authorList>
            <person name="Buell R."/>
            <person name="Hamilton J."/>
            <person name="Hostetler J."/>
        </authorList>
    </citation>
    <scope>NUCLEOTIDE SEQUENCE [LARGE SCALE GENOMIC DNA]</scope>
    <source>
        <strain evidence="2">DAOM:BR144</strain>
    </source>
</reference>
<sequence>MDLNQLGQLTKMPGGNIRIKVKTKEACLRLERQEVTIFGGKYRFREFDVLADRFYIDVSSVDSDVDADLMLSVYTGLVRNRSTVRSETWILTRC</sequence>
<keyword evidence="2" id="KW-1185">Reference proteome</keyword>